<dbReference type="SUPFAM" id="SSF51316">
    <property type="entry name" value="Mss4-like"/>
    <property type="match status" value="1"/>
</dbReference>
<dbReference type="EMBL" id="AMGX01000005">
    <property type="protein sequence ID" value="EXJ72668.1"/>
    <property type="molecule type" value="Genomic_DNA"/>
</dbReference>
<protein>
    <submittedName>
        <fullName evidence="1">Uncharacterized protein</fullName>
    </submittedName>
</protein>
<name>W9WXH3_9EURO</name>
<evidence type="ECO:0000313" key="1">
    <source>
        <dbReference type="EMBL" id="EXJ72668.1"/>
    </source>
</evidence>
<comment type="caution">
    <text evidence="1">The sequence shown here is derived from an EMBL/GenBank/DDBJ whole genome shotgun (WGS) entry which is preliminary data.</text>
</comment>
<dbReference type="HOGENOM" id="CLU_1906529_0_0_1"/>
<dbReference type="STRING" id="1182543.W9WXH3"/>
<evidence type="ECO:0000313" key="2">
    <source>
        <dbReference type="Proteomes" id="UP000019471"/>
    </source>
</evidence>
<organism evidence="1 2">
    <name type="scientific">Cladophialophora psammophila CBS 110553</name>
    <dbReference type="NCBI Taxonomy" id="1182543"/>
    <lineage>
        <taxon>Eukaryota</taxon>
        <taxon>Fungi</taxon>
        <taxon>Dikarya</taxon>
        <taxon>Ascomycota</taxon>
        <taxon>Pezizomycotina</taxon>
        <taxon>Eurotiomycetes</taxon>
        <taxon>Chaetothyriomycetidae</taxon>
        <taxon>Chaetothyriales</taxon>
        <taxon>Herpotrichiellaceae</taxon>
        <taxon>Cladophialophora</taxon>
    </lineage>
</organism>
<gene>
    <name evidence="1" type="ORF">A1O5_03814</name>
</gene>
<dbReference type="AlphaFoldDB" id="W9WXH3"/>
<dbReference type="InterPro" id="IPR011057">
    <property type="entry name" value="Mss4-like_sf"/>
</dbReference>
<sequence>MPTGSCFWETLRSSTPGSLLWQRSATVPTVERFQAETEQTTLSCRAPISKSPKGHSRKSPKRLTVESRSLIAFALDCGTRLFRYGDTFGIIDGVRIIKAGVLNDVNILNNVKPGAELFAHERTNWVPALQGAI</sequence>
<accession>W9WXH3</accession>
<keyword evidence="2" id="KW-1185">Reference proteome</keyword>
<dbReference type="OrthoDB" id="2212170at2759"/>
<reference evidence="1 2" key="1">
    <citation type="submission" date="2013-03" db="EMBL/GenBank/DDBJ databases">
        <title>The Genome Sequence of Cladophialophora psammophila CBS 110553.</title>
        <authorList>
            <consortium name="The Broad Institute Genomics Platform"/>
            <person name="Cuomo C."/>
            <person name="de Hoog S."/>
            <person name="Gorbushina A."/>
            <person name="Walker B."/>
            <person name="Young S.K."/>
            <person name="Zeng Q."/>
            <person name="Gargeya S."/>
            <person name="Fitzgerald M."/>
            <person name="Haas B."/>
            <person name="Abouelleil A."/>
            <person name="Allen A.W."/>
            <person name="Alvarado L."/>
            <person name="Arachchi H.M."/>
            <person name="Berlin A.M."/>
            <person name="Chapman S.B."/>
            <person name="Gainer-Dewar J."/>
            <person name="Goldberg J."/>
            <person name="Griggs A."/>
            <person name="Gujja S."/>
            <person name="Hansen M."/>
            <person name="Howarth C."/>
            <person name="Imamovic A."/>
            <person name="Ireland A."/>
            <person name="Larimer J."/>
            <person name="McCowan C."/>
            <person name="Murphy C."/>
            <person name="Pearson M."/>
            <person name="Poon T.W."/>
            <person name="Priest M."/>
            <person name="Roberts A."/>
            <person name="Saif S."/>
            <person name="Shea T."/>
            <person name="Sisk P."/>
            <person name="Sykes S."/>
            <person name="Wortman J."/>
            <person name="Nusbaum C."/>
            <person name="Birren B."/>
        </authorList>
    </citation>
    <scope>NUCLEOTIDE SEQUENCE [LARGE SCALE GENOMIC DNA]</scope>
    <source>
        <strain evidence="1 2">CBS 110553</strain>
    </source>
</reference>
<dbReference type="Proteomes" id="UP000019471">
    <property type="component" value="Unassembled WGS sequence"/>
</dbReference>
<dbReference type="GeneID" id="19188542"/>
<proteinExistence type="predicted"/>
<dbReference type="RefSeq" id="XP_007742615.1">
    <property type="nucleotide sequence ID" value="XM_007744425.1"/>
</dbReference>